<gene>
    <name evidence="9" type="ORF">GCM10010992_10520</name>
</gene>
<comment type="caution">
    <text evidence="9">The sequence shown here is derived from an EMBL/GenBank/DDBJ whole genome shotgun (WGS) entry which is preliminary data.</text>
</comment>
<feature type="transmembrane region" description="Helical" evidence="7">
    <location>
        <begin position="20"/>
        <end position="37"/>
    </location>
</feature>
<dbReference type="InterPro" id="IPR050291">
    <property type="entry name" value="CDF_Transporter"/>
</dbReference>
<dbReference type="InterPro" id="IPR058533">
    <property type="entry name" value="Cation_efflux_TM"/>
</dbReference>
<dbReference type="Pfam" id="PF01545">
    <property type="entry name" value="Cation_efflux"/>
    <property type="match status" value="1"/>
</dbReference>
<evidence type="ECO:0000256" key="4">
    <source>
        <dbReference type="ARBA" id="ARBA00022692"/>
    </source>
</evidence>
<evidence type="ECO:0000313" key="10">
    <source>
        <dbReference type="Proteomes" id="UP000620064"/>
    </source>
</evidence>
<evidence type="ECO:0000256" key="1">
    <source>
        <dbReference type="ARBA" id="ARBA00004141"/>
    </source>
</evidence>
<keyword evidence="10" id="KW-1185">Reference proteome</keyword>
<feature type="transmembrane region" description="Helical" evidence="7">
    <location>
        <begin position="182"/>
        <end position="202"/>
    </location>
</feature>
<keyword evidence="3" id="KW-0813">Transport</keyword>
<dbReference type="PANTHER" id="PTHR43840">
    <property type="entry name" value="MITOCHONDRIAL METAL TRANSPORTER 1-RELATED"/>
    <property type="match status" value="1"/>
</dbReference>
<dbReference type="Gene3D" id="3.30.70.1350">
    <property type="entry name" value="Cation efflux protein, cytoplasmic domain"/>
    <property type="match status" value="1"/>
</dbReference>
<keyword evidence="4 7" id="KW-0812">Transmembrane</keyword>
<reference evidence="10" key="1">
    <citation type="journal article" date="2019" name="Int. J. Syst. Evol. Microbiol.">
        <title>The Global Catalogue of Microorganisms (GCM) 10K type strain sequencing project: providing services to taxonomists for standard genome sequencing and annotation.</title>
        <authorList>
            <consortium name="The Broad Institute Genomics Platform"/>
            <consortium name="The Broad Institute Genome Sequencing Center for Infectious Disease"/>
            <person name="Wu L."/>
            <person name="Ma J."/>
        </authorList>
    </citation>
    <scope>NUCLEOTIDE SEQUENCE [LARGE SCALE GENOMIC DNA]</scope>
    <source>
        <strain evidence="10">CGMCC 1.7656</strain>
    </source>
</reference>
<evidence type="ECO:0000259" key="8">
    <source>
        <dbReference type="Pfam" id="PF01545"/>
    </source>
</evidence>
<organism evidence="9 10">
    <name type="scientific">Cloacibacterium rupense</name>
    <dbReference type="NCBI Taxonomy" id="517423"/>
    <lineage>
        <taxon>Bacteria</taxon>
        <taxon>Pseudomonadati</taxon>
        <taxon>Bacteroidota</taxon>
        <taxon>Flavobacteriia</taxon>
        <taxon>Flavobacteriales</taxon>
        <taxon>Weeksellaceae</taxon>
    </lineage>
</organism>
<dbReference type="InterPro" id="IPR002524">
    <property type="entry name" value="Cation_efflux"/>
</dbReference>
<comment type="similarity">
    <text evidence="2">Belongs to the cation diffusion facilitator (CDF) transporter (TC 2.A.4) family.</text>
</comment>
<dbReference type="EMBL" id="BMLV01000002">
    <property type="protein sequence ID" value="GGP03174.1"/>
    <property type="molecule type" value="Genomic_DNA"/>
</dbReference>
<proteinExistence type="inferred from homology"/>
<dbReference type="Proteomes" id="UP000620064">
    <property type="component" value="Unassembled WGS sequence"/>
</dbReference>
<dbReference type="SUPFAM" id="SSF161111">
    <property type="entry name" value="Cation efflux protein transmembrane domain-like"/>
    <property type="match status" value="1"/>
</dbReference>
<dbReference type="InterPro" id="IPR027469">
    <property type="entry name" value="Cation_efflux_TMD_sf"/>
</dbReference>
<evidence type="ECO:0000256" key="3">
    <source>
        <dbReference type="ARBA" id="ARBA00022448"/>
    </source>
</evidence>
<evidence type="ECO:0000313" key="9">
    <source>
        <dbReference type="EMBL" id="GGP03174.1"/>
    </source>
</evidence>
<comment type="subcellular location">
    <subcellularLocation>
        <location evidence="1">Membrane</location>
        <topology evidence="1">Multi-pass membrane protein</topology>
    </subcellularLocation>
</comment>
<evidence type="ECO:0000256" key="2">
    <source>
        <dbReference type="ARBA" id="ARBA00008114"/>
    </source>
</evidence>
<feature type="transmembrane region" description="Helical" evidence="7">
    <location>
        <begin position="49"/>
        <end position="67"/>
    </location>
</feature>
<protein>
    <submittedName>
        <fullName evidence="9">Cation transporter</fullName>
    </submittedName>
</protein>
<dbReference type="NCBIfam" id="TIGR01297">
    <property type="entry name" value="CDF"/>
    <property type="match status" value="1"/>
</dbReference>
<keyword evidence="5 7" id="KW-1133">Transmembrane helix</keyword>
<evidence type="ECO:0000256" key="7">
    <source>
        <dbReference type="SAM" id="Phobius"/>
    </source>
</evidence>
<dbReference type="PANTHER" id="PTHR43840:SF15">
    <property type="entry name" value="MITOCHONDRIAL METAL TRANSPORTER 1-RELATED"/>
    <property type="match status" value="1"/>
</dbReference>
<dbReference type="Gene3D" id="1.20.1510.10">
    <property type="entry name" value="Cation efflux protein transmembrane domain"/>
    <property type="match status" value="1"/>
</dbReference>
<dbReference type="SUPFAM" id="SSF160240">
    <property type="entry name" value="Cation efflux protein cytoplasmic domain-like"/>
    <property type="match status" value="1"/>
</dbReference>
<evidence type="ECO:0000256" key="5">
    <source>
        <dbReference type="ARBA" id="ARBA00022989"/>
    </source>
</evidence>
<feature type="transmembrane region" description="Helical" evidence="7">
    <location>
        <begin position="88"/>
        <end position="105"/>
    </location>
</feature>
<keyword evidence="6 7" id="KW-0472">Membrane</keyword>
<feature type="domain" description="Cation efflux protein transmembrane" evidence="8">
    <location>
        <begin position="21"/>
        <end position="210"/>
    </location>
</feature>
<dbReference type="InterPro" id="IPR036837">
    <property type="entry name" value="Cation_efflux_CTD_sf"/>
</dbReference>
<accession>A0ABQ2NH22</accession>
<name>A0ABQ2NH22_9FLAO</name>
<feature type="transmembrane region" description="Helical" evidence="7">
    <location>
        <begin position="117"/>
        <end position="137"/>
    </location>
</feature>
<sequence length="335" mass="37678">MTASLQKPEKSRLTFQRNVAIIGVILFIGKLIAWHLTNSDAVFSDAMESIVNIISAFMGLYSLYLAAQPRDENHPYGHGKVEFVTSGVEGSLIIFAGIIIIVEAADSLLHTNALNKLDYGIFIVLGTAIANYIMGYISIEKGKKENSLVLISSGKHLQSDTITTFGVVASLVLVYFTKIYWIDAAVALIFGTYIIFVGYKIVRKSLSGIMDETDPELLNAVVEVLARKRKKEWIDIHNMKIQQYGSGLHIDAHITLPWYNTLRDSHLEMENIIKTLVAETERNVEFNFHMDDCKPHSCEICQLECSERLHPFKKKIEWTVDSISQVSKHNLENNA</sequence>
<evidence type="ECO:0000256" key="6">
    <source>
        <dbReference type="ARBA" id="ARBA00023136"/>
    </source>
</evidence>